<dbReference type="RefSeq" id="WP_253364454.1">
    <property type="nucleotide sequence ID" value="NZ_JALJXU010000003.1"/>
</dbReference>
<dbReference type="CDD" id="cd16891">
    <property type="entry name" value="CwlT-like"/>
    <property type="match status" value="1"/>
</dbReference>
<evidence type="ECO:0000313" key="3">
    <source>
        <dbReference type="EMBL" id="MET3644306.1"/>
    </source>
</evidence>
<dbReference type="Pfam" id="PF13702">
    <property type="entry name" value="Lysozyme_like"/>
    <property type="match status" value="1"/>
</dbReference>
<dbReference type="InterPro" id="IPR023346">
    <property type="entry name" value="Lysozyme-like_dom_sf"/>
</dbReference>
<evidence type="ECO:0000256" key="1">
    <source>
        <dbReference type="ARBA" id="ARBA00004241"/>
    </source>
</evidence>
<dbReference type="EMBL" id="JBEPMK010000003">
    <property type="protein sequence ID" value="MET3644306.1"/>
    <property type="molecule type" value="Genomic_DNA"/>
</dbReference>
<evidence type="ECO:0000259" key="2">
    <source>
        <dbReference type="Pfam" id="PF13702"/>
    </source>
</evidence>
<reference evidence="3 4" key="1">
    <citation type="submission" date="2024-06" db="EMBL/GenBank/DDBJ databases">
        <title>Genomic Encyclopedia of Type Strains, Phase IV (KMG-IV): sequencing the most valuable type-strain genomes for metagenomic binning, comparative biology and taxonomic classification.</title>
        <authorList>
            <person name="Goeker M."/>
        </authorList>
    </citation>
    <scope>NUCLEOTIDE SEQUENCE [LARGE SCALE GENOMIC DNA]</scope>
    <source>
        <strain evidence="3 4">DSM 15349</strain>
    </source>
</reference>
<dbReference type="SUPFAM" id="SSF53955">
    <property type="entry name" value="Lysozyme-like"/>
    <property type="match status" value="1"/>
</dbReference>
<organism evidence="3 4">
    <name type="scientific">Streptococcus gallinaceus</name>
    <dbReference type="NCBI Taxonomy" id="165758"/>
    <lineage>
        <taxon>Bacteria</taxon>
        <taxon>Bacillati</taxon>
        <taxon>Bacillota</taxon>
        <taxon>Bacilli</taxon>
        <taxon>Lactobacillales</taxon>
        <taxon>Streptococcaceae</taxon>
        <taxon>Streptococcus</taxon>
    </lineage>
</organism>
<evidence type="ECO:0000313" key="4">
    <source>
        <dbReference type="Proteomes" id="UP001549055"/>
    </source>
</evidence>
<keyword evidence="4" id="KW-1185">Reference proteome</keyword>
<gene>
    <name evidence="3" type="ORF">ABID27_000930</name>
</gene>
<proteinExistence type="predicted"/>
<comment type="subcellular location">
    <subcellularLocation>
        <location evidence="1">Cell surface</location>
    </subcellularLocation>
</comment>
<name>A0ABV2JK53_9STRE</name>
<dbReference type="Proteomes" id="UP001549055">
    <property type="component" value="Unassembled WGS sequence"/>
</dbReference>
<feature type="domain" description="CwlT-like lysozyme" evidence="2">
    <location>
        <begin position="28"/>
        <end position="189"/>
    </location>
</feature>
<dbReference type="InterPro" id="IPR047194">
    <property type="entry name" value="CwlT-like_lysozyme"/>
</dbReference>
<protein>
    <submittedName>
        <fullName evidence="3">Soluble lytic murein transglycosylase-like protein</fullName>
    </submittedName>
</protein>
<comment type="caution">
    <text evidence="3">The sequence shown here is derived from an EMBL/GenBank/DDBJ whole genome shotgun (WGS) entry which is preliminary data.</text>
</comment>
<dbReference type="Gene3D" id="1.10.530.10">
    <property type="match status" value="1"/>
</dbReference>
<sequence>MKKLTRTILLVVLVFLAYKAYQMHVAVQQVMTYQPLVEEVLAENDTTANEELVLAMIYTETKGKQTDVMQSSESATGYTNTITDSKESIRQGVSYLSHNLETAEEAKVDVWTAVQAYNFGPAYIPYVAKNGGENTIALSKKYSRDVVAPSLGNTTGAEYTYYHPIALFYGGKLYVNGGNIYYSRQVQFNLYLMKFFNFLDSAIDSFK</sequence>
<accession>A0ABV2JK53</accession>